<name>A0ABS4SNN3_9PROT</name>
<organism evidence="2 3">
    <name type="scientific">Azospirillum rugosum</name>
    <dbReference type="NCBI Taxonomy" id="416170"/>
    <lineage>
        <taxon>Bacteria</taxon>
        <taxon>Pseudomonadati</taxon>
        <taxon>Pseudomonadota</taxon>
        <taxon>Alphaproteobacteria</taxon>
        <taxon>Rhodospirillales</taxon>
        <taxon>Azospirillaceae</taxon>
        <taxon>Azospirillum</taxon>
    </lineage>
</organism>
<gene>
    <name evidence="2" type="ORF">J2851_003960</name>
</gene>
<feature type="signal peptide" evidence="1">
    <location>
        <begin position="1"/>
        <end position="24"/>
    </location>
</feature>
<keyword evidence="3" id="KW-1185">Reference proteome</keyword>
<sequence length="122" mass="13644">MKAILTKVAVAAASLFILHGAAQAGQQDFTIVNKTGYPLKHIYVSESDNEKWDEDVLGRDMLDNGESFELSFAKAEKTCKWDMKVIYDDGESAVWQDLNLCQISKLTLRWNKNTGVTSANIE</sequence>
<keyword evidence="1" id="KW-0732">Signal</keyword>
<dbReference type="Proteomes" id="UP000781958">
    <property type="component" value="Unassembled WGS sequence"/>
</dbReference>
<evidence type="ECO:0000256" key="1">
    <source>
        <dbReference type="SAM" id="SignalP"/>
    </source>
</evidence>
<comment type="caution">
    <text evidence="2">The sequence shown here is derived from an EMBL/GenBank/DDBJ whole genome shotgun (WGS) entry which is preliminary data.</text>
</comment>
<protein>
    <recommendedName>
        <fullName evidence="4">Argininosuccinate lyase</fullName>
    </recommendedName>
</protein>
<proteinExistence type="predicted"/>
<evidence type="ECO:0008006" key="4">
    <source>
        <dbReference type="Google" id="ProtNLM"/>
    </source>
</evidence>
<evidence type="ECO:0000313" key="3">
    <source>
        <dbReference type="Proteomes" id="UP000781958"/>
    </source>
</evidence>
<evidence type="ECO:0000313" key="2">
    <source>
        <dbReference type="EMBL" id="MBP2294174.1"/>
    </source>
</evidence>
<dbReference type="EMBL" id="JAGINP010000014">
    <property type="protein sequence ID" value="MBP2294174.1"/>
    <property type="molecule type" value="Genomic_DNA"/>
</dbReference>
<reference evidence="2 3" key="1">
    <citation type="submission" date="2021-03" db="EMBL/GenBank/DDBJ databases">
        <title>Genomic Encyclopedia of Type Strains, Phase III (KMG-III): the genomes of soil and plant-associated and newly described type strains.</title>
        <authorList>
            <person name="Whitman W."/>
        </authorList>
    </citation>
    <scope>NUCLEOTIDE SEQUENCE [LARGE SCALE GENOMIC DNA]</scope>
    <source>
        <strain evidence="2 3">IMMIB AFH-6</strain>
    </source>
</reference>
<accession>A0ABS4SNN3</accession>
<feature type="chain" id="PRO_5046503430" description="Argininosuccinate lyase" evidence="1">
    <location>
        <begin position="25"/>
        <end position="122"/>
    </location>
</feature>
<dbReference type="RefSeq" id="WP_307419905.1">
    <property type="nucleotide sequence ID" value="NZ_JAGINP010000014.1"/>
</dbReference>